<gene>
    <name evidence="2" type="ORF">BJY16_008125</name>
</gene>
<name>A0A7W7H630_9ACTN</name>
<organism evidence="2 3">
    <name type="scientific">Actinoplanes octamycinicus</name>
    <dbReference type="NCBI Taxonomy" id="135948"/>
    <lineage>
        <taxon>Bacteria</taxon>
        <taxon>Bacillati</taxon>
        <taxon>Actinomycetota</taxon>
        <taxon>Actinomycetes</taxon>
        <taxon>Micromonosporales</taxon>
        <taxon>Micromonosporaceae</taxon>
        <taxon>Actinoplanes</taxon>
    </lineage>
</organism>
<comment type="caution">
    <text evidence="2">The sequence shown here is derived from an EMBL/GenBank/DDBJ whole genome shotgun (WGS) entry which is preliminary data.</text>
</comment>
<dbReference type="Proteomes" id="UP000546162">
    <property type="component" value="Unassembled WGS sequence"/>
</dbReference>
<protein>
    <recommendedName>
        <fullName evidence="4">Repeat protein (TIGR01451 family)</fullName>
    </recommendedName>
</protein>
<evidence type="ECO:0000313" key="3">
    <source>
        <dbReference type="Proteomes" id="UP000546162"/>
    </source>
</evidence>
<reference evidence="2 3" key="1">
    <citation type="submission" date="2020-08" db="EMBL/GenBank/DDBJ databases">
        <title>Sequencing the genomes of 1000 actinobacteria strains.</title>
        <authorList>
            <person name="Klenk H.-P."/>
        </authorList>
    </citation>
    <scope>NUCLEOTIDE SEQUENCE [LARGE SCALE GENOMIC DNA]</scope>
    <source>
        <strain evidence="2 3">DSM 45809</strain>
    </source>
</reference>
<keyword evidence="3" id="KW-1185">Reference proteome</keyword>
<feature type="chain" id="PRO_5031151341" description="Repeat protein (TIGR01451 family)" evidence="1">
    <location>
        <begin position="28"/>
        <end position="306"/>
    </location>
</feature>
<accession>A0A7W7H630</accession>
<dbReference type="RefSeq" id="WP_185044799.1">
    <property type="nucleotide sequence ID" value="NZ_BAABFG010000005.1"/>
</dbReference>
<proteinExistence type="predicted"/>
<feature type="signal peptide" evidence="1">
    <location>
        <begin position="1"/>
        <end position="27"/>
    </location>
</feature>
<evidence type="ECO:0008006" key="4">
    <source>
        <dbReference type="Google" id="ProtNLM"/>
    </source>
</evidence>
<sequence length="306" mass="30320">MRTLTRAGVIALATGTVVLGGTAAVQAAPAGVVSVSVNRLVLEPGTSGHTGTVRVVIKNRTSEPWSGAVAVTEPIAGTFVEAAGTSGCTGDVTADNRQIAYCYLDHDIAPGAKDVVTVSFRSPAEPQAYPQVAPAAGRVEVAGAAADFPALFRSTTGSLRNPRPYAQDTASALTVTAGTVTLTRQADGSFAGQVPVTVRNDGDAPHSGLLAELVAPAGVDGAYLADSGPCIGANVLPVPQGGYGVGCSQSGQLDEGQSRTFDWTLTAPAGTPAGPLGDAATLVQLEGGPAQTGGANIAGFAVTVAG</sequence>
<dbReference type="AlphaFoldDB" id="A0A7W7H630"/>
<keyword evidence="1" id="KW-0732">Signal</keyword>
<dbReference type="EMBL" id="JACHNB010000001">
    <property type="protein sequence ID" value="MBB4744666.1"/>
    <property type="molecule type" value="Genomic_DNA"/>
</dbReference>
<evidence type="ECO:0000313" key="2">
    <source>
        <dbReference type="EMBL" id="MBB4744666.1"/>
    </source>
</evidence>
<evidence type="ECO:0000256" key="1">
    <source>
        <dbReference type="SAM" id="SignalP"/>
    </source>
</evidence>